<evidence type="ECO:0000256" key="6">
    <source>
        <dbReference type="ARBA" id="ARBA00022806"/>
    </source>
</evidence>
<reference evidence="13" key="1">
    <citation type="submission" date="2022-03" db="EMBL/GenBank/DDBJ databases">
        <authorList>
            <person name="Tunstrom K."/>
        </authorList>
    </citation>
    <scope>NUCLEOTIDE SEQUENCE</scope>
</reference>
<dbReference type="GO" id="GO:0006303">
    <property type="term" value="P:double-strand break repair via nonhomologous end joining"/>
    <property type="evidence" value="ECO:0007669"/>
    <property type="project" value="InterPro"/>
</dbReference>
<keyword evidence="11" id="KW-0539">Nucleus</keyword>
<dbReference type="Pfam" id="PF02735">
    <property type="entry name" value="Ku"/>
    <property type="match status" value="1"/>
</dbReference>
<dbReference type="Pfam" id="PF03731">
    <property type="entry name" value="Ku_N"/>
    <property type="match status" value="1"/>
</dbReference>
<dbReference type="InterPro" id="IPR005161">
    <property type="entry name" value="Ku_N"/>
</dbReference>
<dbReference type="GO" id="GO:0006310">
    <property type="term" value="P:DNA recombination"/>
    <property type="evidence" value="ECO:0007669"/>
    <property type="project" value="UniProtKB-KW"/>
</dbReference>
<dbReference type="SUPFAM" id="SSF101420">
    <property type="entry name" value="C-terminal domain of Ku80"/>
    <property type="match status" value="1"/>
</dbReference>
<dbReference type="SMART" id="SM00559">
    <property type="entry name" value="Ku78"/>
    <property type="match status" value="1"/>
</dbReference>
<protein>
    <recommendedName>
        <fullName evidence="12">Ku domain-containing protein</fullName>
    </recommendedName>
</protein>
<dbReference type="PANTHER" id="PTHR12604:SF4">
    <property type="entry name" value="X-RAY REPAIR CROSS-COMPLEMENTING PROTEIN 5"/>
    <property type="match status" value="1"/>
</dbReference>
<evidence type="ECO:0000313" key="14">
    <source>
        <dbReference type="Proteomes" id="UP001153954"/>
    </source>
</evidence>
<dbReference type="InterPro" id="IPR006164">
    <property type="entry name" value="DNA_bd_Ku70/Ku80"/>
</dbReference>
<dbReference type="GO" id="GO:0000723">
    <property type="term" value="P:telomere maintenance"/>
    <property type="evidence" value="ECO:0007669"/>
    <property type="project" value="InterPro"/>
</dbReference>
<proteinExistence type="inferred from homology"/>
<feature type="domain" description="Ku" evidence="12">
    <location>
        <begin position="274"/>
        <end position="413"/>
    </location>
</feature>
<dbReference type="Pfam" id="PF08785">
    <property type="entry name" value="Ku_PK_bind"/>
    <property type="match status" value="1"/>
</dbReference>
<evidence type="ECO:0000259" key="12">
    <source>
        <dbReference type="SMART" id="SM00559"/>
    </source>
</evidence>
<dbReference type="GO" id="GO:0003690">
    <property type="term" value="F:double-stranded DNA binding"/>
    <property type="evidence" value="ECO:0007669"/>
    <property type="project" value="TreeGrafter"/>
</dbReference>
<dbReference type="Proteomes" id="UP001153954">
    <property type="component" value="Unassembled WGS sequence"/>
</dbReference>
<evidence type="ECO:0000256" key="10">
    <source>
        <dbReference type="ARBA" id="ARBA00023204"/>
    </source>
</evidence>
<comment type="caution">
    <text evidence="13">The sequence shown here is derived from an EMBL/GenBank/DDBJ whole genome shotgun (WGS) entry which is preliminary data.</text>
</comment>
<dbReference type="InterPro" id="IPR024193">
    <property type="entry name" value="Ku80"/>
</dbReference>
<dbReference type="Gene3D" id="1.25.40.240">
    <property type="entry name" value="Ku, C-terminal domain"/>
    <property type="match status" value="1"/>
</dbReference>
<dbReference type="GO" id="GO:0005524">
    <property type="term" value="F:ATP binding"/>
    <property type="evidence" value="ECO:0007669"/>
    <property type="project" value="UniProtKB-KW"/>
</dbReference>
<evidence type="ECO:0000256" key="1">
    <source>
        <dbReference type="ARBA" id="ARBA00004123"/>
    </source>
</evidence>
<dbReference type="InterPro" id="IPR036494">
    <property type="entry name" value="Ku_C_sf"/>
</dbReference>
<dbReference type="InterPro" id="IPR016194">
    <property type="entry name" value="SPOC-like_C_dom_sf"/>
</dbReference>
<dbReference type="Gene3D" id="1.10.1600.10">
    <property type="match status" value="1"/>
</dbReference>
<keyword evidence="8" id="KW-0238">DNA-binding</keyword>
<dbReference type="GO" id="GO:0004386">
    <property type="term" value="F:helicase activity"/>
    <property type="evidence" value="ECO:0007669"/>
    <property type="project" value="UniProtKB-KW"/>
</dbReference>
<keyword evidence="4" id="KW-0227">DNA damage</keyword>
<sequence>MASVKVESTVIILDIGRNVSEPEEKDGKSFFELARECTIRIIERKILSQGHNLLGIILLGSKNTKNNLATSGCCKYIETYADLQYPTWQMIRDLPDKPSKARGNWFDALLVAADNFKTEISAIKPINKQIILMTNFLKPSHVDGSEVDLALSGLQEEGIQVDIIGLNVYSNENKNEDIEYAKKILEGTNGVSVTFEFTMRYLLFHKKKAVVPMNWNVDLNIGPSIKIPVSSYIRLKDEPIVKKWIKAIKDPVTNNISSTEYIAKNKFLFNTENKTVVDKDKKIKGYQYGEQVIPFPDCDSAMLYDSGQRSLSVYGFTKASNITWQCLNGDGLSYVFGRKGDKKAQNAIRCLVECLHELNLVGIVRRVYNKGNAPKMFALMPVIDPDNFFCLSMIGICYKEEIKNMSFPATDIKKYACSDEQVNAFVDFIKSMDLMQAYEESDFDETEAFPIAKMVSPSAQYVLDCIAFRALNPGKPLPQPRDDITMLFKVPPLVEKRSKQSLEKLKSLFVLNKVEIKREKKTMDIDQIHCASICETFDTDMENIPKIDLNAFKKPDIRIKKIGTQNPIDDFDSLKKDGISMKDLTAQITAVIESMIYGNIDGNFTKPMEVMLHFRQECIKSEPSHYNNWLKNFRMELIDRKRDNIIKMIDEKELNYIIKSENSLSNIESDSYDDSQLYENDTVPNLTEVTIKSEVNDLFDNM</sequence>
<gene>
    <name evidence="13" type="ORF">EEDITHA_LOCUS8437</name>
</gene>
<dbReference type="Gene3D" id="3.40.50.410">
    <property type="entry name" value="von Willebrand factor, type A domain"/>
    <property type="match status" value="1"/>
</dbReference>
<evidence type="ECO:0000313" key="13">
    <source>
        <dbReference type="EMBL" id="CAH2092704.1"/>
    </source>
</evidence>
<dbReference type="SUPFAM" id="SSF53300">
    <property type="entry name" value="vWA-like"/>
    <property type="match status" value="1"/>
</dbReference>
<dbReference type="GO" id="GO:0016787">
    <property type="term" value="F:hydrolase activity"/>
    <property type="evidence" value="ECO:0007669"/>
    <property type="project" value="UniProtKB-KW"/>
</dbReference>
<dbReference type="EMBL" id="CAKOGL010000012">
    <property type="protein sequence ID" value="CAH2092704.1"/>
    <property type="molecule type" value="Genomic_DNA"/>
</dbReference>
<keyword evidence="10" id="KW-0234">DNA repair</keyword>
<evidence type="ECO:0000256" key="2">
    <source>
        <dbReference type="ARBA" id="ARBA00007726"/>
    </source>
</evidence>
<keyword evidence="6" id="KW-0347">Helicase</keyword>
<dbReference type="AlphaFoldDB" id="A0AAU9TYI0"/>
<evidence type="ECO:0000256" key="7">
    <source>
        <dbReference type="ARBA" id="ARBA00022840"/>
    </source>
</evidence>
<evidence type="ECO:0000256" key="5">
    <source>
        <dbReference type="ARBA" id="ARBA00022801"/>
    </source>
</evidence>
<keyword evidence="9" id="KW-0233">DNA recombination</keyword>
<comment type="similarity">
    <text evidence="2">Belongs to the ku80 family.</text>
</comment>
<keyword evidence="14" id="KW-1185">Reference proteome</keyword>
<evidence type="ECO:0000256" key="8">
    <source>
        <dbReference type="ARBA" id="ARBA00023125"/>
    </source>
</evidence>
<evidence type="ECO:0000256" key="3">
    <source>
        <dbReference type="ARBA" id="ARBA00022741"/>
    </source>
</evidence>
<keyword evidence="5" id="KW-0378">Hydrolase</keyword>
<dbReference type="InterPro" id="IPR036465">
    <property type="entry name" value="vWFA_dom_sf"/>
</dbReference>
<evidence type="ECO:0000256" key="4">
    <source>
        <dbReference type="ARBA" id="ARBA00022763"/>
    </source>
</evidence>
<keyword evidence="7" id="KW-0067">ATP-binding</keyword>
<dbReference type="GO" id="GO:0003684">
    <property type="term" value="F:damaged DNA binding"/>
    <property type="evidence" value="ECO:0007669"/>
    <property type="project" value="InterPro"/>
</dbReference>
<dbReference type="InterPro" id="IPR014893">
    <property type="entry name" value="Ku_PK_bind"/>
</dbReference>
<dbReference type="GO" id="GO:0043564">
    <property type="term" value="C:Ku70:Ku80 complex"/>
    <property type="evidence" value="ECO:0007669"/>
    <property type="project" value="InterPro"/>
</dbReference>
<dbReference type="CDD" id="cd00873">
    <property type="entry name" value="KU80"/>
    <property type="match status" value="1"/>
</dbReference>
<dbReference type="GO" id="GO:0042162">
    <property type="term" value="F:telomeric DNA binding"/>
    <property type="evidence" value="ECO:0007669"/>
    <property type="project" value="InterPro"/>
</dbReference>
<dbReference type="PANTHER" id="PTHR12604">
    <property type="entry name" value="KU AUTOANTIGEN DNA HELICASE"/>
    <property type="match status" value="1"/>
</dbReference>
<keyword evidence="3" id="KW-0547">Nucleotide-binding</keyword>
<evidence type="ECO:0000256" key="9">
    <source>
        <dbReference type="ARBA" id="ARBA00023172"/>
    </source>
</evidence>
<name>A0AAU9TYI0_EUPED</name>
<organism evidence="13 14">
    <name type="scientific">Euphydryas editha</name>
    <name type="common">Edith's checkerspot</name>
    <dbReference type="NCBI Taxonomy" id="104508"/>
    <lineage>
        <taxon>Eukaryota</taxon>
        <taxon>Metazoa</taxon>
        <taxon>Ecdysozoa</taxon>
        <taxon>Arthropoda</taxon>
        <taxon>Hexapoda</taxon>
        <taxon>Insecta</taxon>
        <taxon>Pterygota</taxon>
        <taxon>Neoptera</taxon>
        <taxon>Endopterygota</taxon>
        <taxon>Lepidoptera</taxon>
        <taxon>Glossata</taxon>
        <taxon>Ditrysia</taxon>
        <taxon>Papilionoidea</taxon>
        <taxon>Nymphalidae</taxon>
        <taxon>Nymphalinae</taxon>
        <taxon>Euphydryas</taxon>
    </lineage>
</organism>
<dbReference type="SUPFAM" id="SSF100939">
    <property type="entry name" value="SPOC domain-like"/>
    <property type="match status" value="1"/>
</dbReference>
<evidence type="ECO:0000256" key="11">
    <source>
        <dbReference type="ARBA" id="ARBA00023242"/>
    </source>
</evidence>
<accession>A0AAU9TYI0</accession>
<comment type="subcellular location">
    <subcellularLocation>
        <location evidence="1">Nucleus</location>
    </subcellularLocation>
</comment>
<dbReference type="Gene3D" id="2.40.290.10">
    <property type="match status" value="1"/>
</dbReference>